<keyword evidence="2 4" id="KW-0808">Transferase</keyword>
<accession>A0A3A1ND05</accession>
<evidence type="ECO:0000256" key="1">
    <source>
        <dbReference type="ARBA" id="ARBA00001933"/>
    </source>
</evidence>
<organism evidence="4 6">
    <name type="scientific">Flagellimonas pelagia</name>
    <dbReference type="NCBI Taxonomy" id="2306998"/>
    <lineage>
        <taxon>Bacteria</taxon>
        <taxon>Pseudomonadati</taxon>
        <taxon>Bacteroidota</taxon>
        <taxon>Flavobacteriia</taxon>
        <taxon>Flavobacteriales</taxon>
        <taxon>Flavobacteriaceae</taxon>
        <taxon>Flagellimonas</taxon>
    </lineage>
</organism>
<evidence type="ECO:0000256" key="2">
    <source>
        <dbReference type="ARBA" id="ARBA00022679"/>
    </source>
</evidence>
<name>A0A3A1ND05_9FLAO</name>
<evidence type="ECO:0000313" key="4">
    <source>
        <dbReference type="EMBL" id="RIV42216.1"/>
    </source>
</evidence>
<dbReference type="InterPro" id="IPR050087">
    <property type="entry name" value="AON_synthase_class-II"/>
</dbReference>
<dbReference type="SUPFAM" id="SSF53383">
    <property type="entry name" value="PLP-dependent transferases"/>
    <property type="match status" value="1"/>
</dbReference>
<protein>
    <submittedName>
        <fullName evidence="4">Pyridoxal phosphate-dependent aminotransferase family protein</fullName>
    </submittedName>
</protein>
<dbReference type="Proteomes" id="UP000266691">
    <property type="component" value="Unassembled WGS sequence"/>
</dbReference>
<dbReference type="InterPro" id="IPR015422">
    <property type="entry name" value="PyrdxlP-dep_Trfase_small"/>
</dbReference>
<feature type="domain" description="Aminotransferase class I/classII large" evidence="3">
    <location>
        <begin position="168"/>
        <end position="341"/>
    </location>
</feature>
<dbReference type="AlphaFoldDB" id="A0A3A1ND05"/>
<dbReference type="EMBL" id="VNWK01000036">
    <property type="protein sequence ID" value="TXJ91107.1"/>
    <property type="molecule type" value="Genomic_DNA"/>
</dbReference>
<evidence type="ECO:0000259" key="3">
    <source>
        <dbReference type="Pfam" id="PF00155"/>
    </source>
</evidence>
<reference evidence="4 6" key="1">
    <citation type="submission" date="2018-08" db="EMBL/GenBank/DDBJ databases">
        <title>Proposal of Muricauda 72 sp.nov. and Muricauda NH166 sp.nov., isolated from seawater.</title>
        <authorList>
            <person name="Cheng H."/>
            <person name="Wu Y.-H."/>
            <person name="Guo L.-L."/>
            <person name="Xu X.-W."/>
        </authorList>
    </citation>
    <scope>NUCLEOTIDE SEQUENCE [LARGE SCALE GENOMIC DNA]</scope>
    <source>
        <strain evidence="4 6">72</strain>
    </source>
</reference>
<comment type="caution">
    <text evidence="4">The sequence shown here is derived from an EMBL/GenBank/DDBJ whole genome shotgun (WGS) entry which is preliminary data.</text>
</comment>
<dbReference type="InterPro" id="IPR004839">
    <property type="entry name" value="Aminotransferase_I/II_large"/>
</dbReference>
<dbReference type="InterPro" id="IPR015424">
    <property type="entry name" value="PyrdxlP-dep_Trfase"/>
</dbReference>
<dbReference type="GO" id="GO:0008483">
    <property type="term" value="F:transaminase activity"/>
    <property type="evidence" value="ECO:0007669"/>
    <property type="project" value="UniProtKB-KW"/>
</dbReference>
<proteinExistence type="predicted"/>
<dbReference type="Pfam" id="PF00155">
    <property type="entry name" value="Aminotran_1_2"/>
    <property type="match status" value="1"/>
</dbReference>
<dbReference type="InterPro" id="IPR015421">
    <property type="entry name" value="PyrdxlP-dep_Trfase_major"/>
</dbReference>
<dbReference type="PANTHER" id="PTHR13693">
    <property type="entry name" value="CLASS II AMINOTRANSFERASE/8-AMINO-7-OXONONANOATE SYNTHASE"/>
    <property type="match status" value="1"/>
</dbReference>
<dbReference type="GO" id="GO:0030170">
    <property type="term" value="F:pyridoxal phosphate binding"/>
    <property type="evidence" value="ECO:0007669"/>
    <property type="project" value="InterPro"/>
</dbReference>
<reference evidence="5 7" key="2">
    <citation type="submission" date="2019-07" db="EMBL/GenBank/DDBJ databases">
        <title>Draft genome of two Muricauda strains isolated from deep sea.</title>
        <authorList>
            <person name="Sun C."/>
        </authorList>
    </citation>
    <scope>NUCLEOTIDE SEQUENCE [LARGE SCALE GENOMIC DNA]</scope>
    <source>
        <strain evidence="5 7">72</strain>
    </source>
</reference>
<comment type="cofactor">
    <cofactor evidence="1">
        <name>pyridoxal 5'-phosphate</name>
        <dbReference type="ChEBI" id="CHEBI:597326"/>
    </cofactor>
</comment>
<evidence type="ECO:0000313" key="7">
    <source>
        <dbReference type="Proteomes" id="UP000321621"/>
    </source>
</evidence>
<dbReference type="Gene3D" id="3.40.640.10">
    <property type="entry name" value="Type I PLP-dependent aspartate aminotransferase-like (Major domain)"/>
    <property type="match status" value="1"/>
</dbReference>
<dbReference type="Proteomes" id="UP000321621">
    <property type="component" value="Unassembled WGS sequence"/>
</dbReference>
<dbReference type="OrthoDB" id="846426at2"/>
<evidence type="ECO:0000313" key="5">
    <source>
        <dbReference type="EMBL" id="TXJ91107.1"/>
    </source>
</evidence>
<dbReference type="EMBL" id="QXFI01000036">
    <property type="protein sequence ID" value="RIV42216.1"/>
    <property type="molecule type" value="Genomic_DNA"/>
</dbReference>
<dbReference type="PANTHER" id="PTHR13693:SF3">
    <property type="entry name" value="LD36009P"/>
    <property type="match status" value="1"/>
</dbReference>
<keyword evidence="4" id="KW-0032">Aminotransferase</keyword>
<dbReference type="RefSeq" id="WP_119649256.1">
    <property type="nucleotide sequence ID" value="NZ_QXFI01000036.1"/>
</dbReference>
<dbReference type="Gene3D" id="3.90.1150.10">
    <property type="entry name" value="Aspartate Aminotransferase, domain 1"/>
    <property type="match status" value="1"/>
</dbReference>
<evidence type="ECO:0000313" key="6">
    <source>
        <dbReference type="Proteomes" id="UP000266691"/>
    </source>
</evidence>
<keyword evidence="7" id="KW-1185">Reference proteome</keyword>
<sequence length="348" mass="38620">MAISLPRIPDRSIHANGREYLYFGGTAYLGLQSYTPFKKLFLKNVERYGMHYGASRRSNVALDIYQQAEGHLAHWVGSEACLTMSSGYLAAQLVIQHLLHKGHTLFAAPNAHTAMLMNGVTRTHSFKELNLALEQQVSNKGPMPVLLFDTIDFTAKQYPHFEALQQLPLDKIMLVGDDSHGIGIVGDQGKGCYGLLQKLNPAQMLVCCSLGKGLGIQAGAVFGDEEIIETLKTTPFYGGASPALPAFMGTLIDAETLYVERLTTLMENYQWFLGSLDQSQYFQHMKGHPTFEFENASLAQELEDRGFIVTNFNYPDANGPLVSRIVLSAYHKKEDVQQLVHCLNTLLT</sequence>
<gene>
    <name evidence="4" type="ORF">D2V05_19210</name>
    <name evidence="5" type="ORF">FQ017_19055</name>
</gene>